<reference evidence="19 20" key="1">
    <citation type="submission" date="2019-01" db="EMBL/GenBank/DDBJ databases">
        <title>Egibacter rhizosphaerae EGI 80759T.</title>
        <authorList>
            <person name="Chen D.-D."/>
            <person name="Tian Y."/>
            <person name="Jiao J.-Y."/>
            <person name="Zhang X.-T."/>
            <person name="Zhang Y.-G."/>
            <person name="Zhang Y."/>
            <person name="Xiao M."/>
            <person name="Shu W.-S."/>
            <person name="Li W.-J."/>
        </authorList>
    </citation>
    <scope>NUCLEOTIDE SEQUENCE [LARGE SCALE GENOMIC DNA]</scope>
    <source>
        <strain evidence="19 20">EGI 80759</strain>
    </source>
</reference>
<dbReference type="InterPro" id="IPR011762">
    <property type="entry name" value="COA_CT_N"/>
</dbReference>
<keyword evidence="9 19" id="KW-0808">Transferase</keyword>
<dbReference type="Pfam" id="PF01039">
    <property type="entry name" value="Carboxyl_trans"/>
    <property type="match status" value="1"/>
</dbReference>
<evidence type="ECO:0000256" key="7">
    <source>
        <dbReference type="ARBA" id="ARBA00018312"/>
    </source>
</evidence>
<comment type="subcellular location">
    <subcellularLocation>
        <location evidence="2">Cytoplasm</location>
    </subcellularLocation>
</comment>
<dbReference type="GO" id="GO:0003989">
    <property type="term" value="F:acetyl-CoA carboxylase activity"/>
    <property type="evidence" value="ECO:0007669"/>
    <property type="project" value="InterPro"/>
</dbReference>
<evidence type="ECO:0000256" key="11">
    <source>
        <dbReference type="ARBA" id="ARBA00022832"/>
    </source>
</evidence>
<dbReference type="RefSeq" id="WP_131154081.1">
    <property type="nucleotide sequence ID" value="NZ_CP036402.1"/>
</dbReference>
<evidence type="ECO:0000256" key="16">
    <source>
        <dbReference type="ARBA" id="ARBA00049152"/>
    </source>
</evidence>
<gene>
    <name evidence="19" type="ORF">ER308_05690</name>
</gene>
<keyword evidence="12" id="KW-0067">ATP-binding</keyword>
<evidence type="ECO:0000256" key="2">
    <source>
        <dbReference type="ARBA" id="ARBA00004496"/>
    </source>
</evidence>
<evidence type="ECO:0000259" key="17">
    <source>
        <dbReference type="PROSITE" id="PS50980"/>
    </source>
</evidence>
<evidence type="ECO:0000313" key="20">
    <source>
        <dbReference type="Proteomes" id="UP000291469"/>
    </source>
</evidence>
<dbReference type="PANTHER" id="PTHR42995:SF5">
    <property type="entry name" value="ACETYL-COENZYME A CARBOXYLASE CARBOXYL TRANSFERASE SUBUNIT BETA, CHLOROPLASTIC"/>
    <property type="match status" value="1"/>
</dbReference>
<evidence type="ECO:0000256" key="13">
    <source>
        <dbReference type="ARBA" id="ARBA00023098"/>
    </source>
</evidence>
<evidence type="ECO:0000256" key="6">
    <source>
        <dbReference type="ARBA" id="ARBA00011883"/>
    </source>
</evidence>
<evidence type="ECO:0000259" key="18">
    <source>
        <dbReference type="PROSITE" id="PS50989"/>
    </source>
</evidence>
<evidence type="ECO:0000313" key="19">
    <source>
        <dbReference type="EMBL" id="QBI19084.1"/>
    </source>
</evidence>
<dbReference type="InterPro" id="IPR000438">
    <property type="entry name" value="Acetyl_CoA_COase_Trfase_b_su"/>
</dbReference>
<feature type="domain" description="CoA carboxyltransferase N-terminal" evidence="17">
    <location>
        <begin position="1"/>
        <end position="243"/>
    </location>
</feature>
<evidence type="ECO:0000256" key="4">
    <source>
        <dbReference type="ARBA" id="ARBA00010284"/>
    </source>
</evidence>
<dbReference type="Pfam" id="PF03255">
    <property type="entry name" value="ACCA"/>
    <property type="match status" value="1"/>
</dbReference>
<keyword evidence="14" id="KW-0275">Fatty acid biosynthesis</keyword>
<dbReference type="KEGG" id="erz:ER308_05690"/>
<evidence type="ECO:0000256" key="15">
    <source>
        <dbReference type="ARBA" id="ARBA00025280"/>
    </source>
</evidence>
<keyword evidence="10" id="KW-0547">Nucleotide-binding</keyword>
<name>A0A411YCY7_9ACTN</name>
<dbReference type="EMBL" id="CP036402">
    <property type="protein sequence ID" value="QBI19084.1"/>
    <property type="molecule type" value="Genomic_DNA"/>
</dbReference>
<evidence type="ECO:0000256" key="5">
    <source>
        <dbReference type="ARBA" id="ARBA00011664"/>
    </source>
</evidence>
<evidence type="ECO:0000256" key="10">
    <source>
        <dbReference type="ARBA" id="ARBA00022741"/>
    </source>
</evidence>
<organism evidence="19 20">
    <name type="scientific">Egibacter rhizosphaerae</name>
    <dbReference type="NCBI Taxonomy" id="1670831"/>
    <lineage>
        <taxon>Bacteria</taxon>
        <taxon>Bacillati</taxon>
        <taxon>Actinomycetota</taxon>
        <taxon>Nitriliruptoria</taxon>
        <taxon>Egibacterales</taxon>
        <taxon>Egibacteraceae</taxon>
        <taxon>Egibacter</taxon>
    </lineage>
</organism>
<dbReference type="PROSITE" id="PS50989">
    <property type="entry name" value="COA_CT_CTER"/>
    <property type="match status" value="1"/>
</dbReference>
<dbReference type="GO" id="GO:0005524">
    <property type="term" value="F:ATP binding"/>
    <property type="evidence" value="ECO:0007669"/>
    <property type="project" value="UniProtKB-KW"/>
</dbReference>
<keyword evidence="8" id="KW-0444">Lipid biosynthesis</keyword>
<dbReference type="GO" id="GO:0009317">
    <property type="term" value="C:acetyl-CoA carboxylase complex"/>
    <property type="evidence" value="ECO:0007669"/>
    <property type="project" value="InterPro"/>
</dbReference>
<comment type="similarity">
    <text evidence="4">In the N-terminal section; belongs to the AccD/PCCB family.</text>
</comment>
<dbReference type="GO" id="GO:0006633">
    <property type="term" value="P:fatty acid biosynthetic process"/>
    <property type="evidence" value="ECO:0007669"/>
    <property type="project" value="UniProtKB-KW"/>
</dbReference>
<protein>
    <recommendedName>
        <fullName evidence="7">Acetyl-coenzyme A carboxylase carboxyl transferase subunits beta/alpha</fullName>
        <ecNumber evidence="6">2.1.3.15</ecNumber>
    </recommendedName>
</protein>
<dbReference type="InterPro" id="IPR034733">
    <property type="entry name" value="AcCoA_carboxyl_beta"/>
</dbReference>
<evidence type="ECO:0000256" key="3">
    <source>
        <dbReference type="ARBA" id="ARBA00006276"/>
    </source>
</evidence>
<evidence type="ECO:0000256" key="1">
    <source>
        <dbReference type="ARBA" id="ARBA00001947"/>
    </source>
</evidence>
<dbReference type="Proteomes" id="UP000291469">
    <property type="component" value="Chromosome"/>
</dbReference>
<evidence type="ECO:0000256" key="14">
    <source>
        <dbReference type="ARBA" id="ARBA00023160"/>
    </source>
</evidence>
<dbReference type="PRINTS" id="PR01070">
    <property type="entry name" value="ACCCTRFRASEB"/>
</dbReference>
<dbReference type="SUPFAM" id="SSF52096">
    <property type="entry name" value="ClpP/crotonase"/>
    <property type="match status" value="2"/>
</dbReference>
<dbReference type="InterPro" id="IPR029045">
    <property type="entry name" value="ClpP/crotonase-like_dom_sf"/>
</dbReference>
<evidence type="ECO:0000256" key="12">
    <source>
        <dbReference type="ARBA" id="ARBA00022840"/>
    </source>
</evidence>
<sequence length="503" mass="53171">MAGDRAPADELVARTVDKESFEPWDDDVESGDPLGFVDTVAYPDRLEQARGHAGTTEAVVTGEARLRGRTIVVIAGEFAFLAGTMGVATAERVIRALERAANLRAPVLAMPISGGTRMQEGSVAFVQMGAVAAAVRRFRQTGLTYLTYLRDPTTGGVLASWGALGQVRFAEPGALIALTGPRVIEQVTGDPFPDEVLRAEHLRDRGIVDDVVAPEDLADRVDRVLAATQDPSEPVDYGAEPLDLPEDAVVDGWDAVQRSRRLDRPGYRELASVCATDVTPLRGDGAGNDDPGCVTALMRLCGVGVVAVAHDRAPGERGAQLGAAGYRKARRAFALAAELGLPVVTVIDTAGAAMTPEDESGGLAGEIAGCLADLAAVEVPTLSLLLGEGSGGGAIAFLPTDRVVAAEHAWLGPIAPEGASSILYRTTERAPELARTQATSSTDLRHHGIVDVVIPDRPSRDEEGEMFGLRVAATAARELRTLLDQPPGPRLRARDRRWRTLAR</sequence>
<keyword evidence="13" id="KW-0443">Lipid metabolism</keyword>
<dbReference type="GO" id="GO:2001295">
    <property type="term" value="P:malonyl-CoA biosynthetic process"/>
    <property type="evidence" value="ECO:0007669"/>
    <property type="project" value="TreeGrafter"/>
</dbReference>
<dbReference type="PROSITE" id="PS50980">
    <property type="entry name" value="COA_CT_NTER"/>
    <property type="match status" value="1"/>
</dbReference>
<keyword evidence="11" id="KW-0276">Fatty acid metabolism</keyword>
<dbReference type="InterPro" id="IPR011763">
    <property type="entry name" value="COA_CT_C"/>
</dbReference>
<comment type="catalytic activity">
    <reaction evidence="16">
        <text>N(6)-carboxybiotinyl-L-lysyl-[protein] + acetyl-CoA = N(6)-biotinyl-L-lysyl-[protein] + malonyl-CoA</text>
        <dbReference type="Rhea" id="RHEA:54728"/>
        <dbReference type="Rhea" id="RHEA-COMP:10505"/>
        <dbReference type="Rhea" id="RHEA-COMP:10506"/>
        <dbReference type="ChEBI" id="CHEBI:57288"/>
        <dbReference type="ChEBI" id="CHEBI:57384"/>
        <dbReference type="ChEBI" id="CHEBI:83144"/>
        <dbReference type="ChEBI" id="CHEBI:83145"/>
        <dbReference type="EC" id="2.1.3.15"/>
    </reaction>
</comment>
<dbReference type="InterPro" id="IPR001095">
    <property type="entry name" value="Acetyl_CoA_COase_a_su"/>
</dbReference>
<dbReference type="OrthoDB" id="9772975at2"/>
<comment type="subunit">
    <text evidence="5">Acetyl-CoA carboxylase is a heterotetramer composed of biotin carboxyl carrier protein (AccB), biotin carboxylase (AccC) and two subunits of ACCase subunit beta/alpha.</text>
</comment>
<proteinExistence type="inferred from homology"/>
<evidence type="ECO:0000256" key="8">
    <source>
        <dbReference type="ARBA" id="ARBA00022516"/>
    </source>
</evidence>
<feature type="domain" description="CoA carboxyltransferase C-terminal" evidence="18">
    <location>
        <begin position="241"/>
        <end position="481"/>
    </location>
</feature>
<dbReference type="EC" id="2.1.3.15" evidence="6"/>
<accession>A0A411YCY7</accession>
<comment type="function">
    <text evidence="15">Component of the acetyl coenzyme A carboxylase (ACC) complex. Biotin carboxylase (BC) catalyzes the carboxylation of biotin on its carrier protein (BCCP) and then the CO(2) group is transferred by the transcarboxylase to acetyl-CoA to form malonyl-CoA.</text>
</comment>
<dbReference type="PANTHER" id="PTHR42995">
    <property type="entry name" value="ACETYL-COENZYME A CARBOXYLASE CARBOXYL TRANSFERASE SUBUNIT BETA, CHLOROPLASTIC"/>
    <property type="match status" value="1"/>
</dbReference>
<keyword evidence="20" id="KW-1185">Reference proteome</keyword>
<comment type="similarity">
    <text evidence="3">In the C-terminal section; belongs to the AccA family.</text>
</comment>
<evidence type="ECO:0000256" key="9">
    <source>
        <dbReference type="ARBA" id="ARBA00022679"/>
    </source>
</evidence>
<dbReference type="AlphaFoldDB" id="A0A411YCY7"/>
<dbReference type="Gene3D" id="3.90.226.10">
    <property type="entry name" value="2-enoyl-CoA Hydratase, Chain A, domain 1"/>
    <property type="match status" value="2"/>
</dbReference>
<comment type="cofactor">
    <cofactor evidence="1">
        <name>Zn(2+)</name>
        <dbReference type="ChEBI" id="CHEBI:29105"/>
    </cofactor>
</comment>
<dbReference type="GO" id="GO:0016743">
    <property type="term" value="F:carboxyl- or carbamoyltransferase activity"/>
    <property type="evidence" value="ECO:0007669"/>
    <property type="project" value="InterPro"/>
</dbReference>